<protein>
    <submittedName>
        <fullName evidence="7">YIP1 family protein</fullName>
    </submittedName>
</protein>
<keyword evidence="2 5" id="KW-0812">Transmembrane</keyword>
<keyword evidence="3 5" id="KW-1133">Transmembrane helix</keyword>
<dbReference type="Pfam" id="PF04893">
    <property type="entry name" value="Yip1"/>
    <property type="match status" value="1"/>
</dbReference>
<feature type="transmembrane region" description="Helical" evidence="5">
    <location>
        <begin position="110"/>
        <end position="128"/>
    </location>
</feature>
<feature type="transmembrane region" description="Helical" evidence="5">
    <location>
        <begin position="65"/>
        <end position="90"/>
    </location>
</feature>
<feature type="transmembrane region" description="Helical" evidence="5">
    <location>
        <begin position="166"/>
        <end position="183"/>
    </location>
</feature>
<feature type="transmembrane region" description="Helical" evidence="5">
    <location>
        <begin position="33"/>
        <end position="59"/>
    </location>
</feature>
<dbReference type="Proteomes" id="UP000824108">
    <property type="component" value="Unassembled WGS sequence"/>
</dbReference>
<comment type="subcellular location">
    <subcellularLocation>
        <location evidence="1">Membrane</location>
        <topology evidence="1">Multi-pass membrane protein</topology>
    </subcellularLocation>
</comment>
<name>A0A9D2KED6_9BACE</name>
<evidence type="ECO:0000256" key="1">
    <source>
        <dbReference type="ARBA" id="ARBA00004141"/>
    </source>
</evidence>
<gene>
    <name evidence="7" type="ORF">H9807_02410</name>
</gene>
<dbReference type="EMBL" id="DXAV01000021">
    <property type="protein sequence ID" value="HIZ90968.1"/>
    <property type="molecule type" value="Genomic_DNA"/>
</dbReference>
<reference evidence="7" key="1">
    <citation type="journal article" date="2021" name="PeerJ">
        <title>Extensive microbial diversity within the chicken gut microbiome revealed by metagenomics and culture.</title>
        <authorList>
            <person name="Gilroy R."/>
            <person name="Ravi A."/>
            <person name="Getino M."/>
            <person name="Pursley I."/>
            <person name="Horton D.L."/>
            <person name="Alikhan N.F."/>
            <person name="Baker D."/>
            <person name="Gharbi K."/>
            <person name="Hall N."/>
            <person name="Watson M."/>
            <person name="Adriaenssens E.M."/>
            <person name="Foster-Nyarko E."/>
            <person name="Jarju S."/>
            <person name="Secka A."/>
            <person name="Antonio M."/>
            <person name="Oren A."/>
            <person name="Chaudhuri R.R."/>
            <person name="La Ragione R."/>
            <person name="Hildebrand F."/>
            <person name="Pallen M.J."/>
        </authorList>
    </citation>
    <scope>NUCLEOTIDE SEQUENCE</scope>
    <source>
        <strain evidence="7">CHK118-2852</strain>
    </source>
</reference>
<evidence type="ECO:0000256" key="4">
    <source>
        <dbReference type="ARBA" id="ARBA00023136"/>
    </source>
</evidence>
<feature type="transmembrane region" description="Helical" evidence="5">
    <location>
        <begin position="134"/>
        <end position="154"/>
    </location>
</feature>
<dbReference type="InterPro" id="IPR006977">
    <property type="entry name" value="Yip1_dom"/>
</dbReference>
<evidence type="ECO:0000256" key="5">
    <source>
        <dbReference type="SAM" id="Phobius"/>
    </source>
</evidence>
<organism evidence="7 8">
    <name type="scientific">Candidatus Bacteroides merdavium</name>
    <dbReference type="NCBI Taxonomy" id="2838472"/>
    <lineage>
        <taxon>Bacteria</taxon>
        <taxon>Pseudomonadati</taxon>
        <taxon>Bacteroidota</taxon>
        <taxon>Bacteroidia</taxon>
        <taxon>Bacteroidales</taxon>
        <taxon>Bacteroidaceae</taxon>
        <taxon>Bacteroides</taxon>
    </lineage>
</organism>
<evidence type="ECO:0000313" key="8">
    <source>
        <dbReference type="Proteomes" id="UP000824108"/>
    </source>
</evidence>
<evidence type="ECO:0000259" key="6">
    <source>
        <dbReference type="Pfam" id="PF04893"/>
    </source>
</evidence>
<sequence>MNYKELLNITLRLISSPAQAWEEIRLEEDRRKVFTAFVYPMIGLCGLSVFIGSLLALGWSGPQSFQYAMTKCCAVAVALFGGYFLAAYLINLGAVRFFCMADNLPRVQQFAGYAMVVIFLLRIVLGILPDFQIIAMLLQFYTVYVIWEGCVRLLQVTEANRLRFTLLASVLLIVCPMLIEWAFNKLTIVLN</sequence>
<reference evidence="7" key="2">
    <citation type="submission" date="2021-04" db="EMBL/GenBank/DDBJ databases">
        <authorList>
            <person name="Gilroy R."/>
        </authorList>
    </citation>
    <scope>NUCLEOTIDE SEQUENCE</scope>
    <source>
        <strain evidence="7">CHK118-2852</strain>
    </source>
</reference>
<dbReference type="AlphaFoldDB" id="A0A9D2KED6"/>
<feature type="domain" description="Yip1" evidence="6">
    <location>
        <begin position="12"/>
        <end position="175"/>
    </location>
</feature>
<evidence type="ECO:0000256" key="3">
    <source>
        <dbReference type="ARBA" id="ARBA00022989"/>
    </source>
</evidence>
<dbReference type="GO" id="GO:0016020">
    <property type="term" value="C:membrane"/>
    <property type="evidence" value="ECO:0007669"/>
    <property type="project" value="UniProtKB-SubCell"/>
</dbReference>
<evidence type="ECO:0000256" key="2">
    <source>
        <dbReference type="ARBA" id="ARBA00022692"/>
    </source>
</evidence>
<proteinExistence type="predicted"/>
<evidence type="ECO:0000313" key="7">
    <source>
        <dbReference type="EMBL" id="HIZ90968.1"/>
    </source>
</evidence>
<comment type="caution">
    <text evidence="7">The sequence shown here is derived from an EMBL/GenBank/DDBJ whole genome shotgun (WGS) entry which is preliminary data.</text>
</comment>
<accession>A0A9D2KED6</accession>
<keyword evidence="4 5" id="KW-0472">Membrane</keyword>